<sequence length="256" mass="27896">MARSPVEAPQHVLALLNKLHKLSIEQEARLKGDKPRFVSTDVSKNSADGGDGVVPPNKYLDNDTSFDDLMRDKLIALDEDKCHFIYQLIRTTGATNVIEAGTSFGISTIYLALAVGENKKSLDSGDGRKSKPGVIATENEPSKAAKARQHWAECGPEVEAEIDLREGNLLETLATNVAQDVDLLLLDIWTPLALPTLKLVQSRLRPGAVILVDHTLTAADGYKELLAYFEAPNSGFHSLTLPYSGGLEMTVYSPRQ</sequence>
<dbReference type="InterPro" id="IPR029063">
    <property type="entry name" value="SAM-dependent_MTases_sf"/>
</dbReference>
<dbReference type="Proteomes" id="UP001176059">
    <property type="component" value="Unassembled WGS sequence"/>
</dbReference>
<dbReference type="Pfam" id="PF13578">
    <property type="entry name" value="Methyltransf_24"/>
    <property type="match status" value="1"/>
</dbReference>
<dbReference type="EMBL" id="JANVFO010000020">
    <property type="protein sequence ID" value="KAJ3732925.1"/>
    <property type="molecule type" value="Genomic_DNA"/>
</dbReference>
<feature type="region of interest" description="Disordered" evidence="1">
    <location>
        <begin position="35"/>
        <end position="56"/>
    </location>
</feature>
<evidence type="ECO:0000256" key="1">
    <source>
        <dbReference type="SAM" id="MobiDB-lite"/>
    </source>
</evidence>
<proteinExistence type="predicted"/>
<dbReference type="AlphaFoldDB" id="A0AA38JM21"/>
<keyword evidence="2" id="KW-0489">Methyltransferase</keyword>
<dbReference type="GO" id="GO:0032259">
    <property type="term" value="P:methylation"/>
    <property type="evidence" value="ECO:0007669"/>
    <property type="project" value="UniProtKB-KW"/>
</dbReference>
<feature type="compositionally biased region" description="Basic and acidic residues" evidence="1">
    <location>
        <begin position="120"/>
        <end position="129"/>
    </location>
</feature>
<dbReference type="Gene3D" id="3.40.50.150">
    <property type="entry name" value="Vaccinia Virus protein VP39"/>
    <property type="match status" value="1"/>
</dbReference>
<organism evidence="2 3">
    <name type="scientific">Lentinula guzmanii</name>
    <dbReference type="NCBI Taxonomy" id="2804957"/>
    <lineage>
        <taxon>Eukaryota</taxon>
        <taxon>Fungi</taxon>
        <taxon>Dikarya</taxon>
        <taxon>Basidiomycota</taxon>
        <taxon>Agaricomycotina</taxon>
        <taxon>Agaricomycetes</taxon>
        <taxon>Agaricomycetidae</taxon>
        <taxon>Agaricales</taxon>
        <taxon>Marasmiineae</taxon>
        <taxon>Omphalotaceae</taxon>
        <taxon>Lentinula</taxon>
    </lineage>
</organism>
<feature type="region of interest" description="Disordered" evidence="1">
    <location>
        <begin position="120"/>
        <end position="142"/>
    </location>
</feature>
<dbReference type="PANTHER" id="PTHR43167:SF1">
    <property type="entry name" value="PUTATIVE (AFU_ORTHOLOGUE AFUA_6G01830)-RELATED"/>
    <property type="match status" value="1"/>
</dbReference>
<gene>
    <name evidence="2" type="ORF">DFJ43DRAFT_1070282</name>
</gene>
<evidence type="ECO:0000313" key="2">
    <source>
        <dbReference type="EMBL" id="KAJ3732925.1"/>
    </source>
</evidence>
<evidence type="ECO:0000313" key="3">
    <source>
        <dbReference type="Proteomes" id="UP001176059"/>
    </source>
</evidence>
<comment type="caution">
    <text evidence="2">The sequence shown here is derived from an EMBL/GenBank/DDBJ whole genome shotgun (WGS) entry which is preliminary data.</text>
</comment>
<name>A0AA38JM21_9AGAR</name>
<dbReference type="PANTHER" id="PTHR43167">
    <property type="entry name" value="PUTATIVE (AFU_ORTHOLOGUE AFUA_6G01830)-RELATED"/>
    <property type="match status" value="1"/>
</dbReference>
<dbReference type="SUPFAM" id="SSF53335">
    <property type="entry name" value="S-adenosyl-L-methionine-dependent methyltransferases"/>
    <property type="match status" value="1"/>
</dbReference>
<reference evidence="2" key="2">
    <citation type="journal article" date="2023" name="Proc. Natl. Acad. Sci. U.S.A.">
        <title>A global phylogenomic analysis of the shiitake genus Lentinula.</title>
        <authorList>
            <person name="Sierra-Patev S."/>
            <person name="Min B."/>
            <person name="Naranjo-Ortiz M."/>
            <person name="Looney B."/>
            <person name="Konkel Z."/>
            <person name="Slot J.C."/>
            <person name="Sakamoto Y."/>
            <person name="Steenwyk J.L."/>
            <person name="Rokas A."/>
            <person name="Carro J."/>
            <person name="Camarero S."/>
            <person name="Ferreira P."/>
            <person name="Molpeceres G."/>
            <person name="Ruiz-Duenas F.J."/>
            <person name="Serrano A."/>
            <person name="Henrissat B."/>
            <person name="Drula E."/>
            <person name="Hughes K.W."/>
            <person name="Mata J.L."/>
            <person name="Ishikawa N.K."/>
            <person name="Vargas-Isla R."/>
            <person name="Ushijima S."/>
            <person name="Smith C.A."/>
            <person name="Donoghue J."/>
            <person name="Ahrendt S."/>
            <person name="Andreopoulos W."/>
            <person name="He G."/>
            <person name="LaButti K."/>
            <person name="Lipzen A."/>
            <person name="Ng V."/>
            <person name="Riley R."/>
            <person name="Sandor L."/>
            <person name="Barry K."/>
            <person name="Martinez A.T."/>
            <person name="Xiao Y."/>
            <person name="Gibbons J.G."/>
            <person name="Terashima K."/>
            <person name="Grigoriev I.V."/>
            <person name="Hibbett D."/>
        </authorList>
    </citation>
    <scope>NUCLEOTIDE SEQUENCE</scope>
    <source>
        <strain evidence="2">ET3784</strain>
    </source>
</reference>
<dbReference type="GO" id="GO:0008168">
    <property type="term" value="F:methyltransferase activity"/>
    <property type="evidence" value="ECO:0007669"/>
    <property type="project" value="UniProtKB-KW"/>
</dbReference>
<accession>A0AA38JM21</accession>
<protein>
    <submittedName>
        <fullName evidence="2">S-adenosyl-L-methionine-dependent methyltransferase</fullName>
    </submittedName>
</protein>
<keyword evidence="3" id="KW-1185">Reference proteome</keyword>
<keyword evidence="2" id="KW-0808">Transferase</keyword>
<reference evidence="2" key="1">
    <citation type="submission" date="2022-08" db="EMBL/GenBank/DDBJ databases">
        <authorList>
            <consortium name="DOE Joint Genome Institute"/>
            <person name="Min B."/>
            <person name="Sierra-Patev S."/>
            <person name="Naranjo-Ortiz M."/>
            <person name="Looney B."/>
            <person name="Konkel Z."/>
            <person name="Slot J.C."/>
            <person name="Sakamoto Y."/>
            <person name="Steenwyk J.L."/>
            <person name="Rokas A."/>
            <person name="Carro J."/>
            <person name="Camarero S."/>
            <person name="Ferreira P."/>
            <person name="Molpeceres G."/>
            <person name="Ruiz-duenas F.J."/>
            <person name="Serrano A."/>
            <person name="Henrissat B."/>
            <person name="Drula E."/>
            <person name="Hughes K.W."/>
            <person name="Mata J.L."/>
            <person name="Ishikawa N.K."/>
            <person name="Vargas-Isla R."/>
            <person name="Ushijima S."/>
            <person name="Smith C.A."/>
            <person name="Ahrendt S."/>
            <person name="Andreopoulos W."/>
            <person name="He G."/>
            <person name="LaButti K."/>
            <person name="Lipzen A."/>
            <person name="Ng V."/>
            <person name="Riley R."/>
            <person name="Sandor L."/>
            <person name="Barry K."/>
            <person name="Martinez A.T."/>
            <person name="Xiao Y."/>
            <person name="Gibbons J.G."/>
            <person name="Terashima K."/>
            <person name="Hibbett D.S."/>
            <person name="Grigoriev I.V."/>
        </authorList>
    </citation>
    <scope>NUCLEOTIDE SEQUENCE</scope>
    <source>
        <strain evidence="2">ET3784</strain>
    </source>
</reference>